<keyword evidence="2" id="KW-1185">Reference proteome</keyword>
<protein>
    <submittedName>
        <fullName evidence="1">Uncharacterized protein</fullName>
    </submittedName>
</protein>
<dbReference type="Proteomes" id="UP000013084">
    <property type="component" value="Unassembled WGS sequence"/>
</dbReference>
<dbReference type="OrthoDB" id="6702562at2"/>
<proteinExistence type="predicted"/>
<reference evidence="1 2" key="1">
    <citation type="submission" date="2013-02" db="EMBL/GenBank/DDBJ databases">
        <title>The Genome Sequence of Acinetobacter sp. CIP 70.18.</title>
        <authorList>
            <consortium name="The Broad Institute Genome Sequencing Platform"/>
            <consortium name="The Broad Institute Genome Sequencing Center for Infectious Disease"/>
            <person name="Cerqueira G."/>
            <person name="Feldgarden M."/>
            <person name="Courvalin P."/>
            <person name="Perichon B."/>
            <person name="Grillot-Courvalin C."/>
            <person name="Clermont D."/>
            <person name="Rocha E."/>
            <person name="Yoon E.-J."/>
            <person name="Nemec A."/>
            <person name="Walker B."/>
            <person name="Young S.K."/>
            <person name="Zeng Q."/>
            <person name="Gargeya S."/>
            <person name="Fitzgerald M."/>
            <person name="Haas B."/>
            <person name="Abouelleil A."/>
            <person name="Alvarado L."/>
            <person name="Arachchi H.M."/>
            <person name="Berlin A.M."/>
            <person name="Chapman S.B."/>
            <person name="Dewar J."/>
            <person name="Goldberg J."/>
            <person name="Griggs A."/>
            <person name="Gujja S."/>
            <person name="Hansen M."/>
            <person name="Howarth C."/>
            <person name="Imamovic A."/>
            <person name="Larimer J."/>
            <person name="McCowan C."/>
            <person name="Murphy C."/>
            <person name="Neiman D."/>
            <person name="Pearson M."/>
            <person name="Priest M."/>
            <person name="Roberts A."/>
            <person name="Saif S."/>
            <person name="Shea T."/>
            <person name="Sisk P."/>
            <person name="Sykes S."/>
            <person name="Wortman J."/>
            <person name="Nusbaum C."/>
            <person name="Birren B."/>
        </authorList>
    </citation>
    <scope>NUCLEOTIDE SEQUENCE [LARGE SCALE GENOMIC DNA]</scope>
    <source>
        <strain evidence="1 2">CIP 70.18</strain>
    </source>
</reference>
<sequence length="135" mass="15227">MFSVILNNMVISEQLENIFTEEIVFKDVRGHLVGFLKESKAKTIVLNYDDVGEKVTNKSCIDEIDFKIEAIVYQNNCLLGYSTVRIYVALGECHIEKASGVVSSELGNLILYYSMDSVEEGEIYAYSSDLIYQST</sequence>
<evidence type="ECO:0000313" key="2">
    <source>
        <dbReference type="Proteomes" id="UP000013084"/>
    </source>
</evidence>
<dbReference type="EMBL" id="APRN01000035">
    <property type="protein sequence ID" value="ENX59083.1"/>
    <property type="molecule type" value="Genomic_DNA"/>
</dbReference>
<comment type="caution">
    <text evidence="1">The sequence shown here is derived from an EMBL/GenBank/DDBJ whole genome shotgun (WGS) entry which is preliminary data.</text>
</comment>
<evidence type="ECO:0000313" key="1">
    <source>
        <dbReference type="EMBL" id="ENX59083.1"/>
    </source>
</evidence>
<name>N9RM99_9GAMM</name>
<dbReference type="HOGENOM" id="CLU_1881284_0_0_6"/>
<dbReference type="AlphaFoldDB" id="N9RM99"/>
<gene>
    <name evidence="1" type="ORF">F902_01714</name>
</gene>
<dbReference type="GeneID" id="86816206"/>
<accession>N9T7W2</accession>
<organism evidence="1 2">
    <name type="scientific">Acinetobacter higginsii</name>
    <dbReference type="NCBI Taxonomy" id="70347"/>
    <lineage>
        <taxon>Bacteria</taxon>
        <taxon>Pseudomonadati</taxon>
        <taxon>Pseudomonadota</taxon>
        <taxon>Gammaproteobacteria</taxon>
        <taxon>Moraxellales</taxon>
        <taxon>Moraxellaceae</taxon>
        <taxon>Acinetobacter</taxon>
    </lineage>
</organism>
<accession>N9RM99</accession>
<dbReference type="RefSeq" id="WP_005202585.1">
    <property type="nucleotide sequence ID" value="NZ_JAKZGA010000007.1"/>
</dbReference>